<evidence type="ECO:0000313" key="2">
    <source>
        <dbReference type="Proteomes" id="UP000053309"/>
    </source>
</evidence>
<protein>
    <submittedName>
        <fullName evidence="1">Actin-binding LIM protein 2</fullName>
    </submittedName>
</protein>
<dbReference type="GO" id="GO:0030032">
    <property type="term" value="P:lamellipodium assembly"/>
    <property type="evidence" value="ECO:0007669"/>
    <property type="project" value="TreeGrafter"/>
</dbReference>
<organism evidence="1 2">
    <name type="scientific">Balearica regulorum gibbericeps</name>
    <name type="common">East African grey crowned-crane</name>
    <dbReference type="NCBI Taxonomy" id="100784"/>
    <lineage>
        <taxon>Eukaryota</taxon>
        <taxon>Metazoa</taxon>
        <taxon>Chordata</taxon>
        <taxon>Craniata</taxon>
        <taxon>Vertebrata</taxon>
        <taxon>Euteleostomi</taxon>
        <taxon>Archelosauria</taxon>
        <taxon>Archosauria</taxon>
        <taxon>Dinosauria</taxon>
        <taxon>Saurischia</taxon>
        <taxon>Theropoda</taxon>
        <taxon>Coelurosauria</taxon>
        <taxon>Aves</taxon>
        <taxon>Neognathae</taxon>
        <taxon>Neoaves</taxon>
        <taxon>Gruiformes</taxon>
        <taxon>Gruidae</taxon>
        <taxon>Balearica</taxon>
    </lineage>
</organism>
<feature type="non-terminal residue" evidence="1">
    <location>
        <position position="1"/>
    </location>
</feature>
<dbReference type="AlphaFoldDB" id="A0A087V5B2"/>
<dbReference type="GO" id="GO:0015629">
    <property type="term" value="C:actin cytoskeleton"/>
    <property type="evidence" value="ECO:0007669"/>
    <property type="project" value="TreeGrafter"/>
</dbReference>
<dbReference type="Proteomes" id="UP000053309">
    <property type="component" value="Unassembled WGS sequence"/>
</dbReference>
<proteinExistence type="predicted"/>
<accession>A0A087V5B2</accession>
<evidence type="ECO:0000313" key="1">
    <source>
        <dbReference type="EMBL" id="KFO07804.1"/>
    </source>
</evidence>
<dbReference type="SUPFAM" id="SSF57716">
    <property type="entry name" value="Glucocorticoid receptor-like (DNA-binding domain)"/>
    <property type="match status" value="1"/>
</dbReference>
<name>A0A087V5B2_BALRE</name>
<dbReference type="PANTHER" id="PTHR24213">
    <property type="entry name" value="ACTIN-BINDING LIM PROTEIN"/>
    <property type="match status" value="1"/>
</dbReference>
<dbReference type="PANTHER" id="PTHR24213:SF6">
    <property type="entry name" value="ACTIN-BINDING LIM PROTEIN 2"/>
    <property type="match status" value="1"/>
</dbReference>
<dbReference type="Gene3D" id="2.10.110.10">
    <property type="entry name" value="Cysteine Rich Protein"/>
    <property type="match status" value="1"/>
</dbReference>
<reference evidence="1 2" key="1">
    <citation type="submission" date="2014-04" db="EMBL/GenBank/DDBJ databases">
        <title>Genome evolution of avian class.</title>
        <authorList>
            <person name="Zhang G."/>
            <person name="Li C."/>
        </authorList>
    </citation>
    <scope>NUCLEOTIDE SEQUENCE [LARGE SCALE GENOMIC DNA]</scope>
    <source>
        <strain evidence="1">BGI_N312</strain>
    </source>
</reference>
<feature type="non-terminal residue" evidence="1">
    <location>
        <position position="49"/>
    </location>
</feature>
<dbReference type="EMBL" id="KL480443">
    <property type="protein sequence ID" value="KFO07804.1"/>
    <property type="molecule type" value="Genomic_DNA"/>
</dbReference>
<dbReference type="InterPro" id="IPR051618">
    <property type="entry name" value="Actin-binding_LIM"/>
</dbReference>
<dbReference type="GO" id="GO:0051015">
    <property type="term" value="F:actin filament binding"/>
    <property type="evidence" value="ECO:0007669"/>
    <property type="project" value="TreeGrafter"/>
</dbReference>
<gene>
    <name evidence="1" type="ORF">N312_00587</name>
</gene>
<sequence length="49" mass="5419">AVSQPQAVHSQLEKPSSTAILCNNCGNPCKGEVLRVQNKYFHIKCFVCK</sequence>
<keyword evidence="2" id="KW-1185">Reference proteome</keyword>